<accession>A0A074YVL2</accession>
<proteinExistence type="predicted"/>
<evidence type="ECO:0000313" key="2">
    <source>
        <dbReference type="EMBL" id="KER00185.1"/>
    </source>
</evidence>
<protein>
    <submittedName>
        <fullName evidence="2">Uncharacterized protein</fullName>
    </submittedName>
</protein>
<evidence type="ECO:0000313" key="3">
    <source>
        <dbReference type="Proteomes" id="UP000030641"/>
    </source>
</evidence>
<sequence>MQPQALWNGLDTLEKLRDDCYDGYEQFLPAFRGNSIYEPKVRVQGSDDEGARRKIVAEEPSMVRDSDEDSTDSEPGQSDSLADIEEYDDNDNEDEGESDQGRKPKRYVHLCLLTSKINSLLQSTSSRYDADSVRNDFRIGDSLTRVAGCWVLHGHLSGLTKVCAF</sequence>
<gene>
    <name evidence="2" type="ORF">AUEXF2481DRAFT_122078</name>
</gene>
<organism evidence="2 3">
    <name type="scientific">Aureobasidium subglaciale (strain EXF-2481)</name>
    <name type="common">Aureobasidium pullulans var. subglaciale</name>
    <dbReference type="NCBI Taxonomy" id="1043005"/>
    <lineage>
        <taxon>Eukaryota</taxon>
        <taxon>Fungi</taxon>
        <taxon>Dikarya</taxon>
        <taxon>Ascomycota</taxon>
        <taxon>Pezizomycotina</taxon>
        <taxon>Dothideomycetes</taxon>
        <taxon>Dothideomycetidae</taxon>
        <taxon>Dothideales</taxon>
        <taxon>Saccotheciaceae</taxon>
        <taxon>Aureobasidium</taxon>
    </lineage>
</organism>
<dbReference type="EMBL" id="KL584749">
    <property type="protein sequence ID" value="KER00185.1"/>
    <property type="molecule type" value="Genomic_DNA"/>
</dbReference>
<dbReference type="GeneID" id="25361973"/>
<dbReference type="InParanoid" id="A0A074YVL2"/>
<feature type="compositionally biased region" description="Basic and acidic residues" evidence="1">
    <location>
        <begin position="49"/>
        <end position="65"/>
    </location>
</feature>
<name>A0A074YVL2_AURSE</name>
<reference evidence="2 3" key="1">
    <citation type="journal article" date="2014" name="BMC Genomics">
        <title>Genome sequencing of four Aureobasidium pullulans varieties: biotechnological potential, stress tolerance, and description of new species.</title>
        <authorList>
            <person name="Gostin Ar C."/>
            <person name="Ohm R.A."/>
            <person name="Kogej T."/>
            <person name="Sonjak S."/>
            <person name="Turk M."/>
            <person name="Zajc J."/>
            <person name="Zalar P."/>
            <person name="Grube M."/>
            <person name="Sun H."/>
            <person name="Han J."/>
            <person name="Sharma A."/>
            <person name="Chiniquy J."/>
            <person name="Ngan C.Y."/>
            <person name="Lipzen A."/>
            <person name="Barry K."/>
            <person name="Grigoriev I.V."/>
            <person name="Gunde-Cimerman N."/>
        </authorList>
    </citation>
    <scope>NUCLEOTIDE SEQUENCE [LARGE SCALE GENOMIC DNA]</scope>
    <source>
        <strain evidence="2 3">EXF-2481</strain>
    </source>
</reference>
<dbReference type="HOGENOM" id="CLU_1610436_0_0_1"/>
<feature type="region of interest" description="Disordered" evidence="1">
    <location>
        <begin position="41"/>
        <end position="102"/>
    </location>
</feature>
<feature type="compositionally biased region" description="Acidic residues" evidence="1">
    <location>
        <begin position="82"/>
        <end position="98"/>
    </location>
</feature>
<dbReference type="RefSeq" id="XP_013348678.1">
    <property type="nucleotide sequence ID" value="XM_013493224.1"/>
</dbReference>
<evidence type="ECO:0000256" key="1">
    <source>
        <dbReference type="SAM" id="MobiDB-lite"/>
    </source>
</evidence>
<dbReference type="Proteomes" id="UP000030641">
    <property type="component" value="Unassembled WGS sequence"/>
</dbReference>
<dbReference type="AlphaFoldDB" id="A0A074YVL2"/>
<keyword evidence="3" id="KW-1185">Reference proteome</keyword>